<gene>
    <name evidence="1" type="ORF">GO999_09575</name>
</gene>
<evidence type="ECO:0000313" key="1">
    <source>
        <dbReference type="EMBL" id="QUP58794.1"/>
    </source>
</evidence>
<name>A0ABX7ZV96_9RALS</name>
<dbReference type="EMBL" id="CP046674">
    <property type="protein sequence ID" value="QUP58794.1"/>
    <property type="molecule type" value="Genomic_DNA"/>
</dbReference>
<evidence type="ECO:0000313" key="2">
    <source>
        <dbReference type="Proteomes" id="UP000680989"/>
    </source>
</evidence>
<sequence>MLEFLFLIFQIDTNAFPYCGKFFPIMKEGHGAAQCAIFADQNIFPHYEKTSATDPHPLTASATAARRFPEKALRM</sequence>
<keyword evidence="2" id="KW-1185">Reference proteome</keyword>
<accession>A0ABX7ZV96</accession>
<dbReference type="Proteomes" id="UP000680989">
    <property type="component" value="Chromosome"/>
</dbReference>
<protein>
    <submittedName>
        <fullName evidence="1">Uncharacterized protein</fullName>
    </submittedName>
</protein>
<dbReference type="RefSeq" id="WP_139180358.1">
    <property type="nucleotide sequence ID" value="NZ_CP046674.1"/>
</dbReference>
<organism evidence="1 2">
    <name type="scientific">Ralstonia nicotianae</name>
    <dbReference type="NCBI Taxonomy" id="3037696"/>
    <lineage>
        <taxon>Bacteria</taxon>
        <taxon>Pseudomonadati</taxon>
        <taxon>Pseudomonadota</taxon>
        <taxon>Betaproteobacteria</taxon>
        <taxon>Burkholderiales</taxon>
        <taxon>Burkholderiaceae</taxon>
        <taxon>Ralstonia</taxon>
        <taxon>Ralstonia solanacearum species complex</taxon>
    </lineage>
</organism>
<reference evidence="2" key="1">
    <citation type="submission" date="2019-12" db="EMBL/GenBank/DDBJ databases">
        <title>Whole-genome sequence of tobacco pathogen Ralstonia pseudosolanacearum strain RS, originating from Yunnan province of China.</title>
        <authorList>
            <person name="Lu C.-H."/>
        </authorList>
    </citation>
    <scope>NUCLEOTIDE SEQUENCE [LARGE SCALE GENOMIC DNA]</scope>
    <source>
        <strain evidence="2">RS</strain>
    </source>
</reference>
<proteinExistence type="predicted"/>